<dbReference type="EMBL" id="RIAX01000010">
    <property type="protein sequence ID" value="RNF38745.1"/>
    <property type="molecule type" value="Genomic_DNA"/>
</dbReference>
<evidence type="ECO:0000313" key="12">
    <source>
        <dbReference type="Proteomes" id="UP000275473"/>
    </source>
</evidence>
<keyword evidence="11" id="KW-0966">Cell projection</keyword>
<evidence type="ECO:0000256" key="1">
    <source>
        <dbReference type="ARBA" id="ARBA00002578"/>
    </source>
</evidence>
<sequence>MDSILELLPYFMLTLIRLLSFFLIAPLFSMKGIPNQFKIGFAVFTALIVVTNAPGEQPILLDGTYMLLILKEIAVGLALGFTAALMLYTVQVAGAFIDFQMGFAIANVIDPQTGAQVPIIGQFKYMLALLFLLVVDGHHLLLDGVMQSFRTFPVELLSLSVESEDIAHFITLLFLEMFMIALQMALPIVGALFLIDVALGILAKTVPQLNIFVIGFPLKIFAGFILLLVSMPIFFYLLQLLFEKIIISMSQLIRLLGGT</sequence>
<dbReference type="PANTHER" id="PTHR30065">
    <property type="entry name" value="FLAGELLAR BIOSYNTHETIC PROTEIN FLIR"/>
    <property type="match status" value="1"/>
</dbReference>
<dbReference type="GO" id="GO:0006605">
    <property type="term" value="P:protein targeting"/>
    <property type="evidence" value="ECO:0007669"/>
    <property type="project" value="UniProtKB-UniRule"/>
</dbReference>
<name>A0A3M8P520_9BACL</name>
<evidence type="ECO:0000256" key="4">
    <source>
        <dbReference type="ARBA" id="ARBA00022475"/>
    </source>
</evidence>
<keyword evidence="5 10" id="KW-0812">Transmembrane</keyword>
<reference evidence="11 12" key="1">
    <citation type="journal article" date="2018" name="Int. J. Syst. Evol. Microbiol.">
        <title>Planococcus salinus sp. nov., a moderately halophilic bacterium isolated from a saline-alkali soil.</title>
        <authorList>
            <person name="Gan L."/>
        </authorList>
    </citation>
    <scope>NUCLEOTIDE SEQUENCE [LARGE SCALE GENOMIC DNA]</scope>
    <source>
        <strain evidence="11 12">LCB217</strain>
    </source>
</reference>
<keyword evidence="8 10" id="KW-0975">Bacterial flagellum</keyword>
<dbReference type="Proteomes" id="UP000275473">
    <property type="component" value="Unassembled WGS sequence"/>
</dbReference>
<gene>
    <name evidence="11" type="primary">fliR</name>
    <name evidence="11" type="ORF">EEX84_12995</name>
</gene>
<keyword evidence="11" id="KW-0969">Cilium</keyword>
<comment type="similarity">
    <text evidence="2 10">Belongs to the FliR/MopE/SpaR family.</text>
</comment>
<dbReference type="InterPro" id="IPR006303">
    <property type="entry name" value="FliR"/>
</dbReference>
<feature type="transmembrane region" description="Helical" evidence="10">
    <location>
        <begin position="220"/>
        <end position="242"/>
    </location>
</feature>
<comment type="function">
    <text evidence="1 10">Role in flagellar biosynthesis.</text>
</comment>
<evidence type="ECO:0000256" key="2">
    <source>
        <dbReference type="ARBA" id="ARBA00009772"/>
    </source>
</evidence>
<evidence type="ECO:0000256" key="6">
    <source>
        <dbReference type="ARBA" id="ARBA00022989"/>
    </source>
</evidence>
<keyword evidence="7 10" id="KW-0472">Membrane</keyword>
<evidence type="ECO:0000256" key="10">
    <source>
        <dbReference type="RuleBase" id="RU362071"/>
    </source>
</evidence>
<dbReference type="Pfam" id="PF01311">
    <property type="entry name" value="Bac_export_1"/>
    <property type="match status" value="1"/>
</dbReference>
<dbReference type="InterPro" id="IPR002010">
    <property type="entry name" value="T3SS_IM_R"/>
</dbReference>
<proteinExistence type="inferred from homology"/>
<organism evidence="11 12">
    <name type="scientific">Planococcus salinus</name>
    <dbReference type="NCBI Taxonomy" id="1848460"/>
    <lineage>
        <taxon>Bacteria</taxon>
        <taxon>Bacillati</taxon>
        <taxon>Bacillota</taxon>
        <taxon>Bacilli</taxon>
        <taxon>Bacillales</taxon>
        <taxon>Caryophanaceae</taxon>
        <taxon>Planococcus</taxon>
    </lineage>
</organism>
<feature type="transmembrane region" description="Helical" evidence="10">
    <location>
        <begin position="7"/>
        <end position="25"/>
    </location>
</feature>
<accession>A0A3M8P520</accession>
<evidence type="ECO:0000313" key="11">
    <source>
        <dbReference type="EMBL" id="RNF38745.1"/>
    </source>
</evidence>
<dbReference type="GO" id="GO:0009425">
    <property type="term" value="C:bacterial-type flagellum basal body"/>
    <property type="evidence" value="ECO:0007669"/>
    <property type="project" value="UniProtKB-SubCell"/>
</dbReference>
<dbReference type="RefSeq" id="WP_123166084.1">
    <property type="nucleotide sequence ID" value="NZ_RIAX01000010.1"/>
</dbReference>
<feature type="transmembrane region" description="Helical" evidence="10">
    <location>
        <begin position="73"/>
        <end position="97"/>
    </location>
</feature>
<comment type="subcellular location">
    <subcellularLocation>
        <location evidence="10">Cell membrane</location>
        <topology evidence="10">Multi-pass membrane protein</topology>
    </subcellularLocation>
    <subcellularLocation>
        <location evidence="10">Bacterial flagellum basal body</location>
    </subcellularLocation>
</comment>
<protein>
    <recommendedName>
        <fullName evidence="3 9">Flagellar biosynthetic protein FliR</fullName>
    </recommendedName>
</protein>
<keyword evidence="6 10" id="KW-1133">Transmembrane helix</keyword>
<evidence type="ECO:0000256" key="8">
    <source>
        <dbReference type="ARBA" id="ARBA00023143"/>
    </source>
</evidence>
<dbReference type="GO" id="GO:0005886">
    <property type="term" value="C:plasma membrane"/>
    <property type="evidence" value="ECO:0007669"/>
    <property type="project" value="UniProtKB-SubCell"/>
</dbReference>
<dbReference type="NCBIfam" id="TIGR01400">
    <property type="entry name" value="fliR"/>
    <property type="match status" value="1"/>
</dbReference>
<dbReference type="PRINTS" id="PR00953">
    <property type="entry name" value="TYPE3IMRPROT"/>
</dbReference>
<keyword evidence="4 10" id="KW-1003">Cell membrane</keyword>
<dbReference type="OrthoDB" id="9807748at2"/>
<evidence type="ECO:0000256" key="9">
    <source>
        <dbReference type="NCBIfam" id="TIGR01400"/>
    </source>
</evidence>
<feature type="transmembrane region" description="Helical" evidence="10">
    <location>
        <begin position="125"/>
        <end position="146"/>
    </location>
</feature>
<dbReference type="PANTHER" id="PTHR30065:SF1">
    <property type="entry name" value="SURFACE PRESENTATION OF ANTIGENS PROTEIN SPAR"/>
    <property type="match status" value="1"/>
</dbReference>
<evidence type="ECO:0000256" key="5">
    <source>
        <dbReference type="ARBA" id="ARBA00022692"/>
    </source>
</evidence>
<dbReference type="GO" id="GO:0044780">
    <property type="term" value="P:bacterial-type flagellum assembly"/>
    <property type="evidence" value="ECO:0007669"/>
    <property type="project" value="UniProtKB-UniRule"/>
</dbReference>
<keyword evidence="12" id="KW-1185">Reference proteome</keyword>
<feature type="transmembrane region" description="Helical" evidence="10">
    <location>
        <begin position="37"/>
        <end position="53"/>
    </location>
</feature>
<keyword evidence="11" id="KW-0282">Flagellum</keyword>
<dbReference type="AlphaFoldDB" id="A0A3M8P520"/>
<evidence type="ECO:0000256" key="3">
    <source>
        <dbReference type="ARBA" id="ARBA00021717"/>
    </source>
</evidence>
<comment type="caution">
    <text evidence="11">The sequence shown here is derived from an EMBL/GenBank/DDBJ whole genome shotgun (WGS) entry which is preliminary data.</text>
</comment>
<evidence type="ECO:0000256" key="7">
    <source>
        <dbReference type="ARBA" id="ARBA00023136"/>
    </source>
</evidence>